<reference evidence="6 7" key="1">
    <citation type="submission" date="2015-09" db="EMBL/GenBank/DDBJ databases">
        <authorList>
            <consortium name="Pathogen Informatics"/>
        </authorList>
    </citation>
    <scope>NUCLEOTIDE SEQUENCE [LARGE SCALE GENOMIC DNA]</scope>
    <source>
        <strain evidence="6 7">2789STDY5608872</strain>
    </source>
</reference>
<feature type="binding site" evidence="3">
    <location>
        <position position="153"/>
    </location>
    <ligand>
        <name>Mg(2+)</name>
        <dbReference type="ChEBI" id="CHEBI:18420"/>
    </ligand>
</feature>
<protein>
    <submittedName>
        <fullName evidence="6">Alkaline phosphatase 4</fullName>
        <ecNumber evidence="6">3.1.3.1</ecNumber>
    </submittedName>
</protein>
<evidence type="ECO:0000256" key="2">
    <source>
        <dbReference type="PIRSR" id="PIRSR601952-1"/>
    </source>
</evidence>
<evidence type="ECO:0000256" key="4">
    <source>
        <dbReference type="RuleBase" id="RU003946"/>
    </source>
</evidence>
<feature type="binding site" evidence="3">
    <location>
        <position position="272"/>
    </location>
    <ligand>
        <name>Zn(2+)</name>
        <dbReference type="ChEBI" id="CHEBI:29105"/>
        <label>2</label>
    </ligand>
</feature>
<keyword evidence="3" id="KW-0862">Zinc</keyword>
<comment type="cofactor">
    <cofactor evidence="3">
        <name>Mg(2+)</name>
        <dbReference type="ChEBI" id="CHEBI:18420"/>
    </cofactor>
    <text evidence="3">Binds 1 Mg(2+) ion.</text>
</comment>
<feature type="binding site" evidence="3">
    <location>
        <position position="38"/>
    </location>
    <ligand>
        <name>Zn(2+)</name>
        <dbReference type="ChEBI" id="CHEBI:29105"/>
        <label>2</label>
    </ligand>
</feature>
<keyword evidence="1" id="KW-0597">Phosphoprotein</keyword>
<dbReference type="Proteomes" id="UP000095591">
    <property type="component" value="Unassembled WGS sequence"/>
</dbReference>
<dbReference type="SUPFAM" id="SSF53649">
    <property type="entry name" value="Alkaline phosphatase-like"/>
    <property type="match status" value="1"/>
</dbReference>
<feature type="signal peptide" evidence="5">
    <location>
        <begin position="1"/>
        <end position="20"/>
    </location>
</feature>
<sequence>MKKTLAFLLLLAIIIMPANAVEKENVKPVKNVILLIPDGTSLATISIARWLQWYQDPSKPKLNIDPYLCGTVRTHSSNAPIGDSAPTTSCYMTGQPSRTGYVSTYPENDGDNDIYPTDPARAFQPLTTVLEAGKMLQGKATGLVFTCEFPHATPADCSAHSYNRGKYDWIAPQMVHNDIDVVIGGGVSILTKDMEDYLLANGYNVYKNDLKGMRADNDQKMWALYGNKEMAYDIDRNPEEQPSIEEMTRKAIDKLSKNPNGFFLMVEGSKVDWAAHGNDPVGMATDFLAFDRACGAALEFARNNGETAVVIVPDHGNSGISLGRRDCKGYDKLTKDQLFHQFSLYKLTAEGFANKVNSVPNSEVQNVFRTYAGFELTPEEMNALNNCKDYKNSPIPEDQRKPEDNSSMYSGSLTGLMAHIITSRTCFGFTTGGHTGEEVFLAAYHPQGTLPLGMNTNIELNEYLCNLFGLTHGNLEDLTSKNFARHTDVFEDYTCEIVPAADEKGSPTLIVKNKKDKKKQLTITPFSNIVKSGKKGQDEIRLNSVVVYVDKNNTFYLPASLVDFLK</sequence>
<accession>A0A173R6S8</accession>
<comment type="cofactor">
    <cofactor evidence="3">
        <name>Zn(2+)</name>
        <dbReference type="ChEBI" id="CHEBI:29105"/>
    </cofactor>
    <text evidence="3">Binds 2 Zn(2+) ions.</text>
</comment>
<dbReference type="Pfam" id="PF00245">
    <property type="entry name" value="Alk_phosphatase"/>
    <property type="match status" value="1"/>
</dbReference>
<proteinExistence type="inferred from homology"/>
<keyword evidence="6" id="KW-0378">Hydrolase</keyword>
<keyword evidence="3" id="KW-0479">Metal-binding</keyword>
<comment type="similarity">
    <text evidence="4">Belongs to the alkaline phosphatase family.</text>
</comment>
<evidence type="ECO:0000313" key="7">
    <source>
        <dbReference type="Proteomes" id="UP000095591"/>
    </source>
</evidence>
<feature type="binding site" evidence="3">
    <location>
        <position position="151"/>
    </location>
    <ligand>
        <name>Mg(2+)</name>
        <dbReference type="ChEBI" id="CHEBI:18420"/>
    </ligand>
</feature>
<dbReference type="PANTHER" id="PTHR11596:SF5">
    <property type="entry name" value="ALKALINE PHOSPHATASE"/>
    <property type="match status" value="1"/>
</dbReference>
<feature type="binding site" evidence="3">
    <location>
        <position position="314"/>
    </location>
    <ligand>
        <name>Zn(2+)</name>
        <dbReference type="ChEBI" id="CHEBI:29105"/>
        <label>2</label>
    </ligand>
</feature>
<feature type="binding site" evidence="3">
    <location>
        <position position="267"/>
    </location>
    <ligand>
        <name>Mg(2+)</name>
        <dbReference type="ChEBI" id="CHEBI:18420"/>
    </ligand>
</feature>
<dbReference type="GO" id="GO:0046872">
    <property type="term" value="F:metal ion binding"/>
    <property type="evidence" value="ECO:0007669"/>
    <property type="project" value="UniProtKB-KW"/>
</dbReference>
<organism evidence="6 7">
    <name type="scientific">Parabacteroides distasonis</name>
    <dbReference type="NCBI Taxonomy" id="823"/>
    <lineage>
        <taxon>Bacteria</taxon>
        <taxon>Pseudomonadati</taxon>
        <taxon>Bacteroidota</taxon>
        <taxon>Bacteroidia</taxon>
        <taxon>Bacteroidales</taxon>
        <taxon>Tannerellaceae</taxon>
        <taxon>Parabacteroides</taxon>
    </lineage>
</organism>
<dbReference type="Gene3D" id="3.40.720.10">
    <property type="entry name" value="Alkaline Phosphatase, subunit A"/>
    <property type="match status" value="1"/>
</dbReference>
<dbReference type="GO" id="GO:0004035">
    <property type="term" value="F:alkaline phosphatase activity"/>
    <property type="evidence" value="ECO:0007669"/>
    <property type="project" value="UniProtKB-EC"/>
</dbReference>
<feature type="chain" id="PRO_5008010546" evidence="5">
    <location>
        <begin position="21"/>
        <end position="566"/>
    </location>
</feature>
<dbReference type="Gene3D" id="1.10.60.40">
    <property type="match status" value="1"/>
</dbReference>
<dbReference type="EMBL" id="CYXP01000001">
    <property type="protein sequence ID" value="CUM73620.1"/>
    <property type="molecule type" value="Genomic_DNA"/>
</dbReference>
<dbReference type="EC" id="3.1.3.1" evidence="6"/>
<evidence type="ECO:0000256" key="5">
    <source>
        <dbReference type="SAM" id="SignalP"/>
    </source>
</evidence>
<evidence type="ECO:0000256" key="3">
    <source>
        <dbReference type="PIRSR" id="PIRSR601952-2"/>
    </source>
</evidence>
<keyword evidence="3" id="KW-0460">Magnesium</keyword>
<dbReference type="RefSeq" id="WP_044545095.1">
    <property type="nucleotide sequence ID" value="NZ_CDRH01000152.1"/>
</dbReference>
<feature type="binding site" evidence="3">
    <location>
        <position position="315"/>
    </location>
    <ligand>
        <name>Zn(2+)</name>
        <dbReference type="ChEBI" id="CHEBI:29105"/>
        <label>2</label>
    </ligand>
</feature>
<dbReference type="CDD" id="cd16012">
    <property type="entry name" value="ALP"/>
    <property type="match status" value="1"/>
</dbReference>
<dbReference type="AlphaFoldDB" id="A0A173R6S8"/>
<evidence type="ECO:0000313" key="6">
    <source>
        <dbReference type="EMBL" id="CUM73620.1"/>
    </source>
</evidence>
<dbReference type="InterPro" id="IPR001952">
    <property type="entry name" value="Alkaline_phosphatase"/>
</dbReference>
<feature type="active site" description="Phosphoserine intermediate" evidence="2">
    <location>
        <position position="84"/>
    </location>
</feature>
<dbReference type="PRINTS" id="PR00113">
    <property type="entry name" value="ALKPHPHTASE"/>
</dbReference>
<keyword evidence="5" id="KW-0732">Signal</keyword>
<feature type="binding site" evidence="3">
    <location>
        <position position="434"/>
    </location>
    <ligand>
        <name>Zn(2+)</name>
        <dbReference type="ChEBI" id="CHEBI:29105"/>
        <label>1</label>
    </ligand>
</feature>
<dbReference type="PANTHER" id="PTHR11596">
    <property type="entry name" value="ALKALINE PHOSPHATASE"/>
    <property type="match status" value="1"/>
</dbReference>
<dbReference type="InterPro" id="IPR017850">
    <property type="entry name" value="Alkaline_phosphatase_core_sf"/>
</dbReference>
<feature type="binding site" evidence="3">
    <location>
        <position position="38"/>
    </location>
    <ligand>
        <name>Mg(2+)</name>
        <dbReference type="ChEBI" id="CHEBI:18420"/>
    </ligand>
</feature>
<evidence type="ECO:0000256" key="1">
    <source>
        <dbReference type="ARBA" id="ARBA00022553"/>
    </source>
</evidence>
<gene>
    <name evidence="6" type="primary">phoA_1</name>
    <name evidence="6" type="ORF">ERS852429_00292</name>
</gene>
<feature type="binding site" evidence="3">
    <location>
        <position position="276"/>
    </location>
    <ligand>
        <name>Zn(2+)</name>
        <dbReference type="ChEBI" id="CHEBI:29105"/>
        <label>2</label>
    </ligand>
</feature>
<dbReference type="SMART" id="SM00098">
    <property type="entry name" value="alkPPc"/>
    <property type="match status" value="1"/>
</dbReference>
<name>A0A173R6S8_PARDI</name>